<feature type="region of interest" description="Disordered" evidence="1">
    <location>
        <begin position="82"/>
        <end position="103"/>
    </location>
</feature>
<evidence type="ECO:0000256" key="1">
    <source>
        <dbReference type="SAM" id="MobiDB-lite"/>
    </source>
</evidence>
<dbReference type="RefSeq" id="WP_237380351.1">
    <property type="nucleotide sequence ID" value="NZ_CP071793.1"/>
</dbReference>
<dbReference type="Proteomes" id="UP000663929">
    <property type="component" value="Chromosome"/>
</dbReference>
<organism evidence="3 4">
    <name type="scientific">Sulfidibacter corallicola</name>
    <dbReference type="NCBI Taxonomy" id="2818388"/>
    <lineage>
        <taxon>Bacteria</taxon>
        <taxon>Pseudomonadati</taxon>
        <taxon>Acidobacteriota</taxon>
        <taxon>Holophagae</taxon>
        <taxon>Acanthopleuribacterales</taxon>
        <taxon>Acanthopleuribacteraceae</taxon>
        <taxon>Sulfidibacter</taxon>
    </lineage>
</organism>
<name>A0A8A4TKK5_SULCO</name>
<accession>A0A8A4TKK5</accession>
<dbReference type="KEGG" id="scor:J3U87_33565"/>
<dbReference type="InterPro" id="IPR041916">
    <property type="entry name" value="Anti_sigma_zinc_sf"/>
</dbReference>
<keyword evidence="2" id="KW-0472">Membrane</keyword>
<gene>
    <name evidence="3" type="ORF">J3U87_33565</name>
</gene>
<evidence type="ECO:0000256" key="2">
    <source>
        <dbReference type="SAM" id="Phobius"/>
    </source>
</evidence>
<dbReference type="Gene3D" id="1.10.10.1320">
    <property type="entry name" value="Anti-sigma factor, zinc-finger domain"/>
    <property type="match status" value="1"/>
</dbReference>
<keyword evidence="2" id="KW-0812">Transmembrane</keyword>
<evidence type="ECO:0008006" key="5">
    <source>
        <dbReference type="Google" id="ProtNLM"/>
    </source>
</evidence>
<protein>
    <recommendedName>
        <fullName evidence="5">Zinc-finger domain-containing protein</fullName>
    </recommendedName>
</protein>
<proteinExistence type="predicted"/>
<evidence type="ECO:0000313" key="3">
    <source>
        <dbReference type="EMBL" id="QTD50539.1"/>
    </source>
</evidence>
<feature type="transmembrane region" description="Helical" evidence="2">
    <location>
        <begin position="110"/>
        <end position="131"/>
    </location>
</feature>
<dbReference type="EMBL" id="CP071793">
    <property type="protein sequence ID" value="QTD50539.1"/>
    <property type="molecule type" value="Genomic_DNA"/>
</dbReference>
<dbReference type="AlphaFoldDB" id="A0A8A4TKK5"/>
<evidence type="ECO:0000313" key="4">
    <source>
        <dbReference type="Proteomes" id="UP000663929"/>
    </source>
</evidence>
<sequence length="245" mass="27746">MRKDDTTLAAHLRQRAAEREKSCKNHPSMETLLDYTLDELDETAAAELREHLTFCQACADTLVQLHKPLDFEIDMSLDDKPDFLEKLPPASQPQPTPAQTTPKTRPLFRWGLPMLSTAAALVLGIMLGPILQRETSATVPYRIGLVDVDDGTRGGGIETIPEGYDVILLERYIRDWKEAETFTVVIRTEAGRQVVFKKGFPRPPDRRFRFMLDQGELRPDAYHVLLLGDGDEEKRIAELTFTIDP</sequence>
<reference evidence="3" key="1">
    <citation type="submission" date="2021-03" db="EMBL/GenBank/DDBJ databases">
        <title>Acanthopleuribacteraceae sp. M133.</title>
        <authorList>
            <person name="Wang G."/>
        </authorList>
    </citation>
    <scope>NUCLEOTIDE SEQUENCE</scope>
    <source>
        <strain evidence="3">M133</strain>
    </source>
</reference>
<keyword evidence="2" id="KW-1133">Transmembrane helix</keyword>
<keyword evidence="4" id="KW-1185">Reference proteome</keyword>